<name>A0ABT0M622_9RHOB</name>
<dbReference type="EMBL" id="JALZWP010000040">
    <property type="protein sequence ID" value="MCL1630306.1"/>
    <property type="molecule type" value="Genomic_DNA"/>
</dbReference>
<comment type="caution">
    <text evidence="1">The sequence shown here is derived from an EMBL/GenBank/DDBJ whole genome shotgun (WGS) entry which is preliminary data.</text>
</comment>
<organism evidence="1 2">
    <name type="scientific">Roseinatronobacter domitianus</name>
    <dbReference type="NCBI Taxonomy" id="2940293"/>
    <lineage>
        <taxon>Bacteria</taxon>
        <taxon>Pseudomonadati</taxon>
        <taxon>Pseudomonadota</taxon>
        <taxon>Alphaproteobacteria</taxon>
        <taxon>Rhodobacterales</taxon>
        <taxon>Paracoccaceae</taxon>
        <taxon>Roseinatronobacter</taxon>
    </lineage>
</organism>
<evidence type="ECO:0000313" key="1">
    <source>
        <dbReference type="EMBL" id="MCL1630306.1"/>
    </source>
</evidence>
<proteinExistence type="predicted"/>
<sequence>MITLIIFFALVAHETEADETGLFGDWTVSGGGICILKYSGWKYDFSAHVVDTGRGPSVNIVLKSNLLGMSFGIKNIDFYSYEAPVYLKISNGVDSKEYWITALEESHTSEHLSFAQDESDSWGSELSLSSQREILGFLSRGDKFEIIFPNGKSASFTHSGLREALSYYLLSCRWF</sequence>
<dbReference type="Proteomes" id="UP001202550">
    <property type="component" value="Unassembled WGS sequence"/>
</dbReference>
<dbReference type="RefSeq" id="WP_249060957.1">
    <property type="nucleotide sequence ID" value="NZ_JALZWP010000040.1"/>
</dbReference>
<gene>
    <name evidence="1" type="ORF">M3N55_16485</name>
</gene>
<keyword evidence="2" id="KW-1185">Reference proteome</keyword>
<accession>A0ABT0M622</accession>
<evidence type="ECO:0000313" key="2">
    <source>
        <dbReference type="Proteomes" id="UP001202550"/>
    </source>
</evidence>
<reference evidence="1 2" key="1">
    <citation type="submission" date="2022-05" db="EMBL/GenBank/DDBJ databases">
        <title>Seasonal and diel survey of microbial diversity of the Tyrrhenian coast.</title>
        <authorList>
            <person name="Gattoni G."/>
            <person name="Corral P."/>
        </authorList>
    </citation>
    <scope>NUCLEOTIDE SEQUENCE [LARGE SCALE GENOMIC DNA]</scope>
    <source>
        <strain evidence="1 2">V10</strain>
    </source>
</reference>
<protein>
    <submittedName>
        <fullName evidence="1">Uncharacterized protein</fullName>
    </submittedName>
</protein>